<organism evidence="2 3">
    <name type="scientific">Herminiimonas glaciei</name>
    <dbReference type="NCBI Taxonomy" id="523788"/>
    <lineage>
        <taxon>Bacteria</taxon>
        <taxon>Pseudomonadati</taxon>
        <taxon>Pseudomonadota</taxon>
        <taxon>Betaproteobacteria</taxon>
        <taxon>Burkholderiales</taxon>
        <taxon>Oxalobacteraceae</taxon>
        <taxon>Herminiimonas</taxon>
    </lineage>
</organism>
<evidence type="ECO:0000313" key="2">
    <source>
        <dbReference type="EMBL" id="MFC7287676.1"/>
    </source>
</evidence>
<proteinExistence type="predicted"/>
<dbReference type="Proteomes" id="UP001596542">
    <property type="component" value="Unassembled WGS sequence"/>
</dbReference>
<evidence type="ECO:0000259" key="1">
    <source>
        <dbReference type="Pfam" id="PF08818"/>
    </source>
</evidence>
<protein>
    <submittedName>
        <fullName evidence="2">DUF1801 domain-containing protein</fullName>
    </submittedName>
</protein>
<dbReference type="Pfam" id="PF08818">
    <property type="entry name" value="DUF1801"/>
    <property type="match status" value="1"/>
</dbReference>
<dbReference type="InterPro" id="IPR014922">
    <property type="entry name" value="YdhG-like"/>
</dbReference>
<dbReference type="EMBL" id="JBHTBU010000001">
    <property type="protein sequence ID" value="MFC7287676.1"/>
    <property type="molecule type" value="Genomic_DNA"/>
</dbReference>
<accession>A0ABW2I9G7</accession>
<dbReference type="SUPFAM" id="SSF159888">
    <property type="entry name" value="YdhG-like"/>
    <property type="match status" value="1"/>
</dbReference>
<gene>
    <name evidence="2" type="ORF">ACFQPC_06460</name>
</gene>
<feature type="domain" description="YdhG-like" evidence="1">
    <location>
        <begin position="22"/>
        <end position="129"/>
    </location>
</feature>
<dbReference type="RefSeq" id="WP_382270923.1">
    <property type="nucleotide sequence ID" value="NZ_JBHTBU010000001.1"/>
</dbReference>
<sequence>MMKPFMHHQVRAKFDTYPPEARRRLLALRELVFQTAENTSGVGELEESLKWGEPAYAPKNKAGSTLRIDWKEKDPLNYAMYFHCQTNLVETFRTIFPHDFTFQGNRALILRLEDEAPQDALAICIAAALTYHLKK</sequence>
<reference evidence="3" key="1">
    <citation type="journal article" date="2019" name="Int. J. Syst. Evol. Microbiol.">
        <title>The Global Catalogue of Microorganisms (GCM) 10K type strain sequencing project: providing services to taxonomists for standard genome sequencing and annotation.</title>
        <authorList>
            <consortium name="The Broad Institute Genomics Platform"/>
            <consortium name="The Broad Institute Genome Sequencing Center for Infectious Disease"/>
            <person name="Wu L."/>
            <person name="Ma J."/>
        </authorList>
    </citation>
    <scope>NUCLEOTIDE SEQUENCE [LARGE SCALE GENOMIC DNA]</scope>
    <source>
        <strain evidence="3">KACC 12508</strain>
    </source>
</reference>
<keyword evidence="3" id="KW-1185">Reference proteome</keyword>
<comment type="caution">
    <text evidence="2">The sequence shown here is derived from an EMBL/GenBank/DDBJ whole genome shotgun (WGS) entry which is preliminary data.</text>
</comment>
<name>A0ABW2I9G7_9BURK</name>
<evidence type="ECO:0000313" key="3">
    <source>
        <dbReference type="Proteomes" id="UP001596542"/>
    </source>
</evidence>